<sequence length="255" mass="28532">MKNILEVERLNKFYSLGKTAKHHVLKDINLRIEMGEFVSVMGPSGSGKSTLLYTVSGMDKMTSGSVKLAGKEIADLSEEELTKLRLYKMGFVFQQSTLIRNLNIFDNIILSAYLAKTDNRQKINKRASELMKRTGIADLSDRDITQVSGGQLQRVSICRALINNPDIIFGDEPTGALNSQATNEVMDILSNINQSGTTILLVTHDVKVAAKTGRVLFMLDGRISCEKNLGKYQKEKDDIRAREEELLRWLSQIGF</sequence>
<keyword evidence="4 6" id="KW-0067">ATP-binding</keyword>
<reference evidence="6 7" key="1">
    <citation type="submission" date="2017-09" db="EMBL/GenBank/DDBJ databases">
        <title>Large-scale bioinformatics analysis of Bacillus genomes uncovers conserved roles of natural products in bacterial physiology.</title>
        <authorList>
            <consortium name="Agbiome Team Llc"/>
            <person name="Bleich R.M."/>
            <person name="Grubbs K.J."/>
            <person name="Santa Maria K.C."/>
            <person name="Allen S.E."/>
            <person name="Farag S."/>
            <person name="Shank E.A."/>
            <person name="Bowers A."/>
        </authorList>
    </citation>
    <scope>NUCLEOTIDE SEQUENCE [LARGE SCALE GENOMIC DNA]</scope>
    <source>
        <strain evidence="6 7">AFS067272</strain>
    </source>
</reference>
<dbReference type="GO" id="GO:0022857">
    <property type="term" value="F:transmembrane transporter activity"/>
    <property type="evidence" value="ECO:0007669"/>
    <property type="project" value="TreeGrafter"/>
</dbReference>
<dbReference type="Gene3D" id="3.40.50.300">
    <property type="entry name" value="P-loop containing nucleotide triphosphate hydrolases"/>
    <property type="match status" value="1"/>
</dbReference>
<name>A0AA44Q6S6_BACCE</name>
<dbReference type="InterPro" id="IPR027417">
    <property type="entry name" value="P-loop_NTPase"/>
</dbReference>
<dbReference type="GO" id="GO:0098796">
    <property type="term" value="C:membrane protein complex"/>
    <property type="evidence" value="ECO:0007669"/>
    <property type="project" value="UniProtKB-ARBA"/>
</dbReference>
<dbReference type="SMART" id="SM00382">
    <property type="entry name" value="AAA"/>
    <property type="match status" value="1"/>
</dbReference>
<dbReference type="PROSITE" id="PS00211">
    <property type="entry name" value="ABC_TRANSPORTER_1"/>
    <property type="match status" value="1"/>
</dbReference>
<dbReference type="InterPro" id="IPR017871">
    <property type="entry name" value="ABC_transporter-like_CS"/>
</dbReference>
<dbReference type="PROSITE" id="PS50893">
    <property type="entry name" value="ABC_TRANSPORTER_2"/>
    <property type="match status" value="1"/>
</dbReference>
<dbReference type="PANTHER" id="PTHR24220:SF86">
    <property type="entry name" value="ABC TRANSPORTER ABCH.1"/>
    <property type="match status" value="1"/>
</dbReference>
<feature type="domain" description="ABC transporter" evidence="5">
    <location>
        <begin position="5"/>
        <end position="245"/>
    </location>
</feature>
<dbReference type="AlphaFoldDB" id="A0AA44Q6S6"/>
<dbReference type="CDD" id="cd03255">
    <property type="entry name" value="ABC_MJ0796_LolCDE_FtsE"/>
    <property type="match status" value="1"/>
</dbReference>
<dbReference type="Pfam" id="PF00005">
    <property type="entry name" value="ABC_tran"/>
    <property type="match status" value="1"/>
</dbReference>
<gene>
    <name evidence="6" type="ORF">COK38_22275</name>
</gene>
<protein>
    <submittedName>
        <fullName evidence="6">ABC transporter ATP-binding protein</fullName>
    </submittedName>
</protein>
<proteinExistence type="inferred from homology"/>
<comment type="similarity">
    <text evidence="1">Belongs to the ABC transporter superfamily.</text>
</comment>
<evidence type="ECO:0000256" key="2">
    <source>
        <dbReference type="ARBA" id="ARBA00022448"/>
    </source>
</evidence>
<dbReference type="RefSeq" id="WP_098522724.1">
    <property type="nucleotide sequence ID" value="NZ_NUYJ01000018.1"/>
</dbReference>
<dbReference type="SUPFAM" id="SSF52540">
    <property type="entry name" value="P-loop containing nucleoside triphosphate hydrolases"/>
    <property type="match status" value="1"/>
</dbReference>
<comment type="caution">
    <text evidence="6">The sequence shown here is derived from an EMBL/GenBank/DDBJ whole genome shotgun (WGS) entry which is preliminary data.</text>
</comment>
<evidence type="ECO:0000256" key="1">
    <source>
        <dbReference type="ARBA" id="ARBA00005417"/>
    </source>
</evidence>
<dbReference type="FunFam" id="3.40.50.300:FF:000032">
    <property type="entry name" value="Export ABC transporter ATP-binding protein"/>
    <property type="match status" value="1"/>
</dbReference>
<evidence type="ECO:0000259" key="5">
    <source>
        <dbReference type="PROSITE" id="PS50893"/>
    </source>
</evidence>
<dbReference type="InterPro" id="IPR003439">
    <property type="entry name" value="ABC_transporter-like_ATP-bd"/>
</dbReference>
<evidence type="ECO:0000313" key="6">
    <source>
        <dbReference type="EMBL" id="PFR92765.1"/>
    </source>
</evidence>
<dbReference type="InterPro" id="IPR015854">
    <property type="entry name" value="ABC_transpr_LolD-like"/>
</dbReference>
<dbReference type="GO" id="GO:0005524">
    <property type="term" value="F:ATP binding"/>
    <property type="evidence" value="ECO:0007669"/>
    <property type="project" value="UniProtKB-KW"/>
</dbReference>
<accession>A0AA44Q6S6</accession>
<evidence type="ECO:0000313" key="7">
    <source>
        <dbReference type="Proteomes" id="UP000226357"/>
    </source>
</evidence>
<organism evidence="6 7">
    <name type="scientific">Bacillus cereus</name>
    <dbReference type="NCBI Taxonomy" id="1396"/>
    <lineage>
        <taxon>Bacteria</taxon>
        <taxon>Bacillati</taxon>
        <taxon>Bacillota</taxon>
        <taxon>Bacilli</taxon>
        <taxon>Bacillales</taxon>
        <taxon>Bacillaceae</taxon>
        <taxon>Bacillus</taxon>
        <taxon>Bacillus cereus group</taxon>
    </lineage>
</organism>
<dbReference type="GO" id="GO:0005886">
    <property type="term" value="C:plasma membrane"/>
    <property type="evidence" value="ECO:0007669"/>
    <property type="project" value="TreeGrafter"/>
</dbReference>
<dbReference type="Proteomes" id="UP000226357">
    <property type="component" value="Unassembled WGS sequence"/>
</dbReference>
<dbReference type="PANTHER" id="PTHR24220">
    <property type="entry name" value="IMPORT ATP-BINDING PROTEIN"/>
    <property type="match status" value="1"/>
</dbReference>
<dbReference type="InterPro" id="IPR017911">
    <property type="entry name" value="MacB-like_ATP-bd"/>
</dbReference>
<dbReference type="InterPro" id="IPR003593">
    <property type="entry name" value="AAA+_ATPase"/>
</dbReference>
<dbReference type="GO" id="GO:0016887">
    <property type="term" value="F:ATP hydrolysis activity"/>
    <property type="evidence" value="ECO:0007669"/>
    <property type="project" value="InterPro"/>
</dbReference>
<keyword evidence="2" id="KW-0813">Transport</keyword>
<evidence type="ECO:0000256" key="3">
    <source>
        <dbReference type="ARBA" id="ARBA00022741"/>
    </source>
</evidence>
<keyword evidence="3" id="KW-0547">Nucleotide-binding</keyword>
<dbReference type="EMBL" id="NVBO01000275">
    <property type="protein sequence ID" value="PFR92765.1"/>
    <property type="molecule type" value="Genomic_DNA"/>
</dbReference>
<evidence type="ECO:0000256" key="4">
    <source>
        <dbReference type="ARBA" id="ARBA00022840"/>
    </source>
</evidence>